<dbReference type="InterPro" id="IPR013154">
    <property type="entry name" value="ADH-like_N"/>
</dbReference>
<evidence type="ECO:0000313" key="9">
    <source>
        <dbReference type="Proteomes" id="UP001054821"/>
    </source>
</evidence>
<dbReference type="PANTHER" id="PTHR42683">
    <property type="entry name" value="ALDEHYDE REDUCTASE"/>
    <property type="match status" value="1"/>
</dbReference>
<evidence type="ECO:0000256" key="1">
    <source>
        <dbReference type="ARBA" id="ARBA00001947"/>
    </source>
</evidence>
<dbReference type="EMBL" id="JAJFAZ020000006">
    <property type="protein sequence ID" value="KAI5324994.1"/>
    <property type="molecule type" value="Genomic_DNA"/>
</dbReference>
<dbReference type="InterPro" id="IPR002328">
    <property type="entry name" value="ADH_Zn_CS"/>
</dbReference>
<dbReference type="GO" id="GO:0016616">
    <property type="term" value="F:oxidoreductase activity, acting on the CH-OH group of donors, NAD or NADP as acceptor"/>
    <property type="evidence" value="ECO:0007669"/>
    <property type="project" value="InterPro"/>
</dbReference>
<dbReference type="GO" id="GO:0008270">
    <property type="term" value="F:zinc ion binding"/>
    <property type="evidence" value="ECO:0007669"/>
    <property type="project" value="InterPro"/>
</dbReference>
<keyword evidence="3" id="KW-0479">Metal-binding</keyword>
<evidence type="ECO:0000256" key="3">
    <source>
        <dbReference type="ARBA" id="ARBA00022723"/>
    </source>
</evidence>
<keyword evidence="4" id="KW-0862">Zinc</keyword>
<organism evidence="8 9">
    <name type="scientific">Prunus dulcis</name>
    <name type="common">Almond</name>
    <name type="synonym">Amygdalus dulcis</name>
    <dbReference type="NCBI Taxonomy" id="3755"/>
    <lineage>
        <taxon>Eukaryota</taxon>
        <taxon>Viridiplantae</taxon>
        <taxon>Streptophyta</taxon>
        <taxon>Embryophyta</taxon>
        <taxon>Tracheophyta</taxon>
        <taxon>Spermatophyta</taxon>
        <taxon>Magnoliopsida</taxon>
        <taxon>eudicotyledons</taxon>
        <taxon>Gunneridae</taxon>
        <taxon>Pentapetalae</taxon>
        <taxon>rosids</taxon>
        <taxon>fabids</taxon>
        <taxon>Rosales</taxon>
        <taxon>Rosaceae</taxon>
        <taxon>Amygdaloideae</taxon>
        <taxon>Amygdaleae</taxon>
        <taxon>Prunus</taxon>
    </lineage>
</organism>
<evidence type="ECO:0000256" key="6">
    <source>
        <dbReference type="SAM" id="Phobius"/>
    </source>
</evidence>
<dbReference type="Pfam" id="PF08240">
    <property type="entry name" value="ADH_N"/>
    <property type="match status" value="1"/>
</dbReference>
<dbReference type="PROSITE" id="PS00059">
    <property type="entry name" value="ADH_ZINC"/>
    <property type="match status" value="1"/>
</dbReference>
<keyword evidence="9" id="KW-1185">Reference proteome</keyword>
<evidence type="ECO:0000256" key="2">
    <source>
        <dbReference type="ARBA" id="ARBA00008072"/>
    </source>
</evidence>
<evidence type="ECO:0000256" key="5">
    <source>
        <dbReference type="ARBA" id="ARBA00023002"/>
    </source>
</evidence>
<accession>A0AAD4VIJ7</accession>
<dbReference type="Proteomes" id="UP001054821">
    <property type="component" value="Chromosome 6"/>
</dbReference>
<keyword evidence="5" id="KW-0560">Oxidoreductase</keyword>
<protein>
    <recommendedName>
        <fullName evidence="7">Alcohol dehydrogenase-like N-terminal domain-containing protein</fullName>
    </recommendedName>
</protein>
<evidence type="ECO:0000313" key="8">
    <source>
        <dbReference type="EMBL" id="KAI5324994.1"/>
    </source>
</evidence>
<keyword evidence="6" id="KW-1133">Transmembrane helix</keyword>
<name>A0AAD4VIJ7_PRUDU</name>
<dbReference type="InterPro" id="IPR047109">
    <property type="entry name" value="CAD-like"/>
</dbReference>
<feature type="domain" description="Alcohol dehydrogenase-like N-terminal" evidence="7">
    <location>
        <begin position="62"/>
        <end position="105"/>
    </location>
</feature>
<comment type="caution">
    <text evidence="8">The sequence shown here is derived from an EMBL/GenBank/DDBJ whole genome shotgun (WGS) entry which is preliminary data.</text>
</comment>
<sequence length="106" mass="12030">MAKSQEQQHPIKAFGWAARDSSGVLFPFNFSRRLYSPSNLVSFYLHFHFNLGYIGFLFFYLEWEITTYPLVPGHEIVGVMTEVGSRVQKYEVGDKVGVGCLVGSCQ</sequence>
<dbReference type="Gene3D" id="3.90.180.10">
    <property type="entry name" value="Medium-chain alcohol dehydrogenases, catalytic domain"/>
    <property type="match status" value="1"/>
</dbReference>
<evidence type="ECO:0000256" key="4">
    <source>
        <dbReference type="ARBA" id="ARBA00022833"/>
    </source>
</evidence>
<dbReference type="SUPFAM" id="SSF50129">
    <property type="entry name" value="GroES-like"/>
    <property type="match status" value="1"/>
</dbReference>
<comment type="cofactor">
    <cofactor evidence="1">
        <name>Zn(2+)</name>
        <dbReference type="ChEBI" id="CHEBI:29105"/>
    </cofactor>
</comment>
<dbReference type="AlphaFoldDB" id="A0AAD4VIJ7"/>
<dbReference type="InterPro" id="IPR011032">
    <property type="entry name" value="GroES-like_sf"/>
</dbReference>
<reference evidence="8 9" key="1">
    <citation type="journal article" date="2022" name="G3 (Bethesda)">
        <title>Whole-genome sequence and methylome profiling of the almond [Prunus dulcis (Mill.) D.A. Webb] cultivar 'Nonpareil'.</title>
        <authorList>
            <person name="D'Amico-Willman K.M."/>
            <person name="Ouma W.Z."/>
            <person name="Meulia T."/>
            <person name="Sideli G.M."/>
            <person name="Gradziel T.M."/>
            <person name="Fresnedo-Ramirez J."/>
        </authorList>
    </citation>
    <scope>NUCLEOTIDE SEQUENCE [LARGE SCALE GENOMIC DNA]</scope>
    <source>
        <strain evidence="8">Clone GOH B32 T37-40</strain>
    </source>
</reference>
<keyword evidence="6" id="KW-0812">Transmembrane</keyword>
<proteinExistence type="inferred from homology"/>
<gene>
    <name evidence="8" type="ORF">L3X38_034067</name>
</gene>
<evidence type="ECO:0000259" key="7">
    <source>
        <dbReference type="Pfam" id="PF08240"/>
    </source>
</evidence>
<feature type="transmembrane region" description="Helical" evidence="6">
    <location>
        <begin position="41"/>
        <end position="61"/>
    </location>
</feature>
<comment type="similarity">
    <text evidence="2">Belongs to the zinc-containing alcohol dehydrogenase family.</text>
</comment>
<dbReference type="GO" id="GO:0009809">
    <property type="term" value="P:lignin biosynthetic process"/>
    <property type="evidence" value="ECO:0007669"/>
    <property type="project" value="UniProtKB-ARBA"/>
</dbReference>
<keyword evidence="6" id="KW-0472">Membrane</keyword>